<dbReference type="NCBIfam" id="NF003990">
    <property type="entry name" value="PRK05472.1-4"/>
    <property type="match status" value="1"/>
</dbReference>
<dbReference type="OrthoDB" id="9784760at2"/>
<dbReference type="Proteomes" id="UP000184052">
    <property type="component" value="Unassembled WGS sequence"/>
</dbReference>
<evidence type="ECO:0000259" key="8">
    <source>
        <dbReference type="SMART" id="SM00881"/>
    </source>
</evidence>
<evidence type="ECO:0000256" key="7">
    <source>
        <dbReference type="HAMAP-Rule" id="MF_01131"/>
    </source>
</evidence>
<dbReference type="InterPro" id="IPR022876">
    <property type="entry name" value="Tscrpt_rep_Rex"/>
</dbReference>
<dbReference type="NCBIfam" id="NF003994">
    <property type="entry name" value="PRK05472.2-3"/>
    <property type="match status" value="1"/>
</dbReference>
<dbReference type="PANTHER" id="PTHR35786:SF1">
    <property type="entry name" value="REDOX-SENSING TRANSCRIPTIONAL REPRESSOR REX 1"/>
    <property type="match status" value="1"/>
</dbReference>
<dbReference type="InterPro" id="IPR036390">
    <property type="entry name" value="WH_DNA-bd_sf"/>
</dbReference>
<name>A0A1M6C0P8_9FIRM</name>
<dbReference type="NCBIfam" id="NF003995">
    <property type="entry name" value="PRK05472.2-4"/>
    <property type="match status" value="1"/>
</dbReference>
<evidence type="ECO:0000256" key="4">
    <source>
        <dbReference type="ARBA" id="ARBA00023027"/>
    </source>
</evidence>
<keyword evidence="1 7" id="KW-0963">Cytoplasm</keyword>
<dbReference type="Gene3D" id="3.40.50.720">
    <property type="entry name" value="NAD(P)-binding Rossmann-like Domain"/>
    <property type="match status" value="1"/>
</dbReference>
<dbReference type="RefSeq" id="WP_073046730.1">
    <property type="nucleotide sequence ID" value="NZ_FQZL01000005.1"/>
</dbReference>
<keyword evidence="4 7" id="KW-0520">NAD</keyword>
<dbReference type="Pfam" id="PF06971">
    <property type="entry name" value="Put_DNA-bind_N"/>
    <property type="match status" value="1"/>
</dbReference>
<dbReference type="InterPro" id="IPR009718">
    <property type="entry name" value="Rex_DNA-bd_C_dom"/>
</dbReference>
<evidence type="ECO:0000313" key="10">
    <source>
        <dbReference type="Proteomes" id="UP000184052"/>
    </source>
</evidence>
<keyword evidence="5 7" id="KW-0238">DNA-binding</keyword>
<sequence>MYSKKISNAVIKRLPRYHRYLGELLENQVTRISSKELGDRMGVTASQIRQDLNNFGGFGQQGYGYKVEYLYNEISQLLGLGKKYNVIVVGAGNLGQALANYLDFEKSGFVIKALFDVNPRLVGLFVRGIEVMDMDNIKVFVKNNNIDIAMLTLPKANASQIAVELVSYGIKGIWNFAPVNLEISDDSVVVENVHLFESLITLAYIIKNEEDPHTDDMYSMEIQ</sequence>
<evidence type="ECO:0000256" key="2">
    <source>
        <dbReference type="ARBA" id="ARBA00022491"/>
    </source>
</evidence>
<dbReference type="GO" id="GO:0003700">
    <property type="term" value="F:DNA-binding transcription factor activity"/>
    <property type="evidence" value="ECO:0007669"/>
    <property type="project" value="UniProtKB-UniRule"/>
</dbReference>
<proteinExistence type="inferred from homology"/>
<evidence type="ECO:0000256" key="1">
    <source>
        <dbReference type="ARBA" id="ARBA00022490"/>
    </source>
</evidence>
<reference evidence="9 10" key="1">
    <citation type="submission" date="2016-11" db="EMBL/GenBank/DDBJ databases">
        <authorList>
            <person name="Jaros S."/>
            <person name="Januszkiewicz K."/>
            <person name="Wedrychowicz H."/>
        </authorList>
    </citation>
    <scope>NUCLEOTIDE SEQUENCE [LARGE SCALE GENOMIC DNA]</scope>
    <source>
        <strain evidence="9 10">DSM 17477</strain>
    </source>
</reference>
<evidence type="ECO:0000256" key="5">
    <source>
        <dbReference type="ARBA" id="ARBA00023125"/>
    </source>
</evidence>
<comment type="function">
    <text evidence="7">Modulates transcription in response to changes in cellular NADH/NAD(+) redox state.</text>
</comment>
<feature type="DNA-binding region" description="H-T-H motif" evidence="7">
    <location>
        <begin position="16"/>
        <end position="55"/>
    </location>
</feature>
<dbReference type="InterPro" id="IPR036388">
    <property type="entry name" value="WH-like_DNA-bd_sf"/>
</dbReference>
<keyword evidence="6 7" id="KW-0804">Transcription</keyword>
<gene>
    <name evidence="7" type="primary">rex</name>
    <name evidence="9" type="ORF">SAMN02745751_00540</name>
</gene>
<dbReference type="NCBIfam" id="NF003996">
    <property type="entry name" value="PRK05472.2-5"/>
    <property type="match status" value="1"/>
</dbReference>
<dbReference type="Pfam" id="PF02629">
    <property type="entry name" value="CoA_binding"/>
    <property type="match status" value="1"/>
</dbReference>
<keyword evidence="3 7" id="KW-0805">Transcription regulation</keyword>
<dbReference type="EMBL" id="FQZL01000005">
    <property type="protein sequence ID" value="SHI54605.1"/>
    <property type="molecule type" value="Genomic_DNA"/>
</dbReference>
<dbReference type="HAMAP" id="MF_01131">
    <property type="entry name" value="Rex"/>
    <property type="match status" value="1"/>
</dbReference>
<dbReference type="InterPro" id="IPR036291">
    <property type="entry name" value="NAD(P)-bd_dom_sf"/>
</dbReference>
<dbReference type="GO" id="GO:0045892">
    <property type="term" value="P:negative regulation of DNA-templated transcription"/>
    <property type="evidence" value="ECO:0007669"/>
    <property type="project" value="InterPro"/>
</dbReference>
<keyword evidence="2 7" id="KW-0678">Repressor</keyword>
<dbReference type="NCBIfam" id="NF003989">
    <property type="entry name" value="PRK05472.1-3"/>
    <property type="match status" value="1"/>
</dbReference>
<dbReference type="GO" id="GO:0051775">
    <property type="term" value="P:response to redox state"/>
    <property type="evidence" value="ECO:0007669"/>
    <property type="project" value="InterPro"/>
</dbReference>
<dbReference type="SMART" id="SM00881">
    <property type="entry name" value="CoA_binding"/>
    <property type="match status" value="1"/>
</dbReference>
<organism evidence="9 10">
    <name type="scientific">Dethiosulfatibacter aminovorans DSM 17477</name>
    <dbReference type="NCBI Taxonomy" id="1121476"/>
    <lineage>
        <taxon>Bacteria</taxon>
        <taxon>Bacillati</taxon>
        <taxon>Bacillota</taxon>
        <taxon>Tissierellia</taxon>
        <taxon>Dethiosulfatibacter</taxon>
    </lineage>
</organism>
<protein>
    <recommendedName>
        <fullName evidence="7">Redox-sensing transcriptional repressor Rex</fullName>
    </recommendedName>
</protein>
<comment type="subcellular location">
    <subcellularLocation>
        <location evidence="7">Cytoplasm</location>
    </subcellularLocation>
</comment>
<keyword evidence="10" id="KW-1185">Reference proteome</keyword>
<feature type="domain" description="CoA-binding" evidence="8">
    <location>
        <begin position="80"/>
        <end position="180"/>
    </location>
</feature>
<comment type="subunit">
    <text evidence="7">Homodimer.</text>
</comment>
<dbReference type="AlphaFoldDB" id="A0A1M6C0P8"/>
<dbReference type="SUPFAM" id="SSF46785">
    <property type="entry name" value="Winged helix' DNA-binding domain"/>
    <property type="match status" value="1"/>
</dbReference>
<feature type="binding site" evidence="7">
    <location>
        <begin position="90"/>
        <end position="95"/>
    </location>
    <ligand>
        <name>NAD(+)</name>
        <dbReference type="ChEBI" id="CHEBI:57540"/>
    </ligand>
</feature>
<dbReference type="GO" id="GO:0003677">
    <property type="term" value="F:DNA binding"/>
    <property type="evidence" value="ECO:0007669"/>
    <property type="project" value="UniProtKB-UniRule"/>
</dbReference>
<accession>A0A1M6C0P8</accession>
<evidence type="ECO:0000256" key="3">
    <source>
        <dbReference type="ARBA" id="ARBA00023015"/>
    </source>
</evidence>
<dbReference type="PANTHER" id="PTHR35786">
    <property type="entry name" value="REDOX-SENSING TRANSCRIPTIONAL REPRESSOR REX"/>
    <property type="match status" value="1"/>
</dbReference>
<dbReference type="STRING" id="1121476.SAMN02745751_00540"/>
<evidence type="ECO:0000313" key="9">
    <source>
        <dbReference type="EMBL" id="SHI54605.1"/>
    </source>
</evidence>
<dbReference type="SUPFAM" id="SSF51735">
    <property type="entry name" value="NAD(P)-binding Rossmann-fold domains"/>
    <property type="match status" value="1"/>
</dbReference>
<dbReference type="GO" id="GO:0005737">
    <property type="term" value="C:cytoplasm"/>
    <property type="evidence" value="ECO:0007669"/>
    <property type="project" value="UniProtKB-SubCell"/>
</dbReference>
<evidence type="ECO:0000256" key="6">
    <source>
        <dbReference type="ARBA" id="ARBA00023163"/>
    </source>
</evidence>
<dbReference type="Gene3D" id="1.10.10.10">
    <property type="entry name" value="Winged helix-like DNA-binding domain superfamily/Winged helix DNA-binding domain"/>
    <property type="match status" value="1"/>
</dbReference>
<comment type="similarity">
    <text evidence="7">Belongs to the transcriptional regulatory Rex family.</text>
</comment>
<dbReference type="InterPro" id="IPR003781">
    <property type="entry name" value="CoA-bd"/>
</dbReference>